<protein>
    <submittedName>
        <fullName evidence="1">Uncharacterized protein</fullName>
    </submittedName>
</protein>
<dbReference type="RefSeq" id="WP_069314351.1">
    <property type="nucleotide sequence ID" value="NZ_MDTU01000005.1"/>
</dbReference>
<gene>
    <name evidence="1" type="ORF">BGC07_17525</name>
</gene>
<evidence type="ECO:0000313" key="1">
    <source>
        <dbReference type="EMBL" id="ODN41214.1"/>
    </source>
</evidence>
<proteinExistence type="predicted"/>
<name>A0ABX2ZXV9_9GAMM</name>
<organism evidence="1 2">
    <name type="scientific">Piscirickettsia litoralis</name>
    <dbReference type="NCBI Taxonomy" id="1891921"/>
    <lineage>
        <taxon>Bacteria</taxon>
        <taxon>Pseudomonadati</taxon>
        <taxon>Pseudomonadota</taxon>
        <taxon>Gammaproteobacteria</taxon>
        <taxon>Thiotrichales</taxon>
        <taxon>Piscirickettsiaceae</taxon>
        <taxon>Piscirickettsia</taxon>
    </lineage>
</organism>
<dbReference type="EMBL" id="MDTU01000005">
    <property type="protein sequence ID" value="ODN41214.1"/>
    <property type="molecule type" value="Genomic_DNA"/>
</dbReference>
<keyword evidence="2" id="KW-1185">Reference proteome</keyword>
<reference evidence="1 2" key="1">
    <citation type="submission" date="2016-08" db="EMBL/GenBank/DDBJ databases">
        <title>Draft genome sequence of Candidatus Piscirickettsia litoralis, from seawater.</title>
        <authorList>
            <person name="Wan X."/>
            <person name="Lee A.J."/>
            <person name="Hou S."/>
            <person name="Donachie S.P."/>
        </authorList>
    </citation>
    <scope>NUCLEOTIDE SEQUENCE [LARGE SCALE GENOMIC DNA]</scope>
    <source>
        <strain evidence="1 2">Y2</strain>
    </source>
</reference>
<evidence type="ECO:0000313" key="2">
    <source>
        <dbReference type="Proteomes" id="UP000094329"/>
    </source>
</evidence>
<dbReference type="Proteomes" id="UP000094329">
    <property type="component" value="Unassembled WGS sequence"/>
</dbReference>
<accession>A0ABX2ZXV9</accession>
<sequence length="73" mass="7940">MPGVEIESIDALDERGKNVIRAVDNYLDGFNQDISSISINLSDHHKITKTLGLEPCTEISRQGVVLVGVCDEA</sequence>
<comment type="caution">
    <text evidence="1">The sequence shown here is derived from an EMBL/GenBank/DDBJ whole genome shotgun (WGS) entry which is preliminary data.</text>
</comment>